<dbReference type="CDD" id="cd16406">
    <property type="entry name" value="ParB_N_like"/>
    <property type="match status" value="1"/>
</dbReference>
<dbReference type="Gene3D" id="3.90.1530.30">
    <property type="match status" value="1"/>
</dbReference>
<dbReference type="RefSeq" id="WP_188717022.1">
    <property type="nucleotide sequence ID" value="NZ_BMIV01000027.1"/>
</dbReference>
<dbReference type="InterPro" id="IPR050336">
    <property type="entry name" value="Chromosome_partition/occlusion"/>
</dbReference>
<dbReference type="SMART" id="SM00470">
    <property type="entry name" value="ParB"/>
    <property type="match status" value="1"/>
</dbReference>
<dbReference type="SUPFAM" id="SSF109709">
    <property type="entry name" value="KorB DNA-binding domain-like"/>
    <property type="match status" value="1"/>
</dbReference>
<dbReference type="Proteomes" id="UP000640509">
    <property type="component" value="Unassembled WGS sequence"/>
</dbReference>
<feature type="compositionally biased region" description="Acidic residues" evidence="2">
    <location>
        <begin position="395"/>
        <end position="406"/>
    </location>
</feature>
<dbReference type="Pfam" id="PF02195">
    <property type="entry name" value="ParB_N"/>
    <property type="match status" value="1"/>
</dbReference>
<feature type="region of interest" description="Disordered" evidence="2">
    <location>
        <begin position="389"/>
        <end position="426"/>
    </location>
</feature>
<proteinExistence type="predicted"/>
<dbReference type="SUPFAM" id="SSF110849">
    <property type="entry name" value="ParB/Sulfiredoxin"/>
    <property type="match status" value="1"/>
</dbReference>
<keyword evidence="5" id="KW-1185">Reference proteome</keyword>
<evidence type="ECO:0000259" key="3">
    <source>
        <dbReference type="SMART" id="SM00470"/>
    </source>
</evidence>
<dbReference type="Gene3D" id="1.10.10.2830">
    <property type="match status" value="1"/>
</dbReference>
<evidence type="ECO:0000256" key="2">
    <source>
        <dbReference type="SAM" id="MobiDB-lite"/>
    </source>
</evidence>
<evidence type="ECO:0000313" key="4">
    <source>
        <dbReference type="EMBL" id="GGF80179.1"/>
    </source>
</evidence>
<dbReference type="InterPro" id="IPR036086">
    <property type="entry name" value="ParB/Sulfiredoxin_sf"/>
</dbReference>
<feature type="compositionally biased region" description="Polar residues" evidence="2">
    <location>
        <begin position="677"/>
        <end position="691"/>
    </location>
</feature>
<reference evidence="5" key="1">
    <citation type="journal article" date="2019" name="Int. J. Syst. Evol. Microbiol.">
        <title>The Global Catalogue of Microorganisms (GCM) 10K type strain sequencing project: providing services to taxonomists for standard genome sequencing and annotation.</title>
        <authorList>
            <consortium name="The Broad Institute Genomics Platform"/>
            <consortium name="The Broad Institute Genome Sequencing Center for Infectious Disease"/>
            <person name="Wu L."/>
            <person name="Ma J."/>
        </authorList>
    </citation>
    <scope>NUCLEOTIDE SEQUENCE [LARGE SCALE GENOMIC DNA]</scope>
    <source>
        <strain evidence="5">CGMCC 1.15419</strain>
    </source>
</reference>
<keyword evidence="1" id="KW-0175">Coiled coil</keyword>
<gene>
    <name evidence="4" type="ORF">GCM10011402_36030</name>
</gene>
<comment type="caution">
    <text evidence="4">The sequence shown here is derived from an EMBL/GenBank/DDBJ whole genome shotgun (WGS) entry which is preliminary data.</text>
</comment>
<dbReference type="PANTHER" id="PTHR33375:SF7">
    <property type="entry name" value="CHROMOSOME 2-PARTITIONING PROTEIN PARB-RELATED"/>
    <property type="match status" value="1"/>
</dbReference>
<organism evidence="4 5">
    <name type="scientific">Paracoccus acridae</name>
    <dbReference type="NCBI Taxonomy" id="1795310"/>
    <lineage>
        <taxon>Bacteria</taxon>
        <taxon>Pseudomonadati</taxon>
        <taxon>Pseudomonadota</taxon>
        <taxon>Alphaproteobacteria</taxon>
        <taxon>Rhodobacterales</taxon>
        <taxon>Paracoccaceae</taxon>
        <taxon>Paracoccus</taxon>
    </lineage>
</organism>
<dbReference type="InterPro" id="IPR003115">
    <property type="entry name" value="ParB_N"/>
</dbReference>
<feature type="coiled-coil region" evidence="1">
    <location>
        <begin position="313"/>
        <end position="340"/>
    </location>
</feature>
<protein>
    <submittedName>
        <fullName evidence="4">Chromosome partitioning protein ParB</fullName>
    </submittedName>
</protein>
<evidence type="ECO:0000313" key="5">
    <source>
        <dbReference type="Proteomes" id="UP000640509"/>
    </source>
</evidence>
<feature type="domain" description="ParB-like N-terminal" evidence="3">
    <location>
        <begin position="14"/>
        <end position="120"/>
    </location>
</feature>
<dbReference type="PANTHER" id="PTHR33375">
    <property type="entry name" value="CHROMOSOME-PARTITIONING PROTEIN PARB-RELATED"/>
    <property type="match status" value="1"/>
</dbReference>
<dbReference type="EMBL" id="BMIV01000027">
    <property type="protein sequence ID" value="GGF80179.1"/>
    <property type="molecule type" value="Genomic_DNA"/>
</dbReference>
<accession>A0ABQ1VNN5</accession>
<evidence type="ECO:0000256" key="1">
    <source>
        <dbReference type="SAM" id="Coils"/>
    </source>
</evidence>
<sequence length="735" mass="79679">MAKALSPITLASARDIPFDKLVLSQSNVRRIKAGVSVEELAASIARRGLIQSLHVRPVLDEDGAETGLFEVPAGGRRFRALELLVKQKRLAKTAPVPCIVSGSGSETDVLVAELSLAENIERAPLHPLDQFRAFQTLRETGMTEEAIAAAFLVDAKVVKQRLRLASVSPALLEVYAEDAMTLEQLMAFTVTDDHARQEQVWQVVRDSWSKEPYTIRRMLTETTVRASDRRALFVGIPAYEAAGGIVLRDLFETDDGGWLQDVALLDRLVAEKLKCEANGIAAEGWAWVEVAVSLPYGHERGLRQIAGTTIDLTDEERATREALRDEYDLLEAEHAEAEELPEDVDRRLGEIEAALEAYEHRPMVFSPEQMARAGVFVSIGADGRLMVDRGHVRPDDEDGQGGDDDVPAGTPDMKGGVTPKDMGQPVPITMTGEPGTGEESAEETDTLKPLPESLVVELTAYRTLALRDALAAHPHVALTALLHRLVLDCFGSRDCGAALEAFVRTVCFPVQAPGLADSLPAQQIAARHAAWQADLPDAEDDDRLWTWLNDLDDASRLALLAHCVSFGVNALVERPGFSGGTGVSQQGLERRLREADRLARATELDLVEAGWRPTVESYLGRVTKPRILAAVREGAGEAAAQRIDHLKKPDMAREAERLLAETGWLPEPLRLRIAESGATSDENAGSASLPTDPTGEANNAEPDDTDDPAREPPSGAGEDGTARVEEANPQGMAAE</sequence>
<feature type="region of interest" description="Disordered" evidence="2">
    <location>
        <begin position="677"/>
        <end position="735"/>
    </location>
</feature>
<name>A0ABQ1VNN5_9RHOB</name>